<keyword evidence="2" id="KW-0808">Transferase</keyword>
<dbReference type="Gene3D" id="3.40.50.150">
    <property type="entry name" value="Vaccinia Virus protein VP39"/>
    <property type="match status" value="1"/>
</dbReference>
<keyword evidence="3" id="KW-0949">S-adenosyl-L-methionine</keyword>
<evidence type="ECO:0000313" key="6">
    <source>
        <dbReference type="Proteomes" id="UP000722989"/>
    </source>
</evidence>
<reference evidence="5 6" key="1">
    <citation type="submission" date="2020-03" db="EMBL/GenBank/DDBJ databases">
        <title>WGS of the type strain of Planosporangium spp.</title>
        <authorList>
            <person name="Thawai C."/>
        </authorList>
    </citation>
    <scope>NUCLEOTIDE SEQUENCE [LARGE SCALE GENOMIC DNA]</scope>
    <source>
        <strain evidence="5 6">TBRC 5610</strain>
    </source>
</reference>
<proteinExistence type="predicted"/>
<evidence type="ECO:0000256" key="3">
    <source>
        <dbReference type="ARBA" id="ARBA00022691"/>
    </source>
</evidence>
<gene>
    <name evidence="5" type="ORF">HC031_03610</name>
</gene>
<keyword evidence="6" id="KW-1185">Reference proteome</keyword>
<accession>A0ABX0XTY5</accession>
<dbReference type="Proteomes" id="UP000722989">
    <property type="component" value="Unassembled WGS sequence"/>
</dbReference>
<sequence>MTDRWHSYIVDNLEAANERIAAAYDAWRYLGPVLDRIHARYQPGARILELGCGAGLHAAVLSAWGYEVTAVDNDQRIVDLAAETAQALGSGFEATLADATQLPEEWSGKFDLVFSLGLMEHFDRDVTVQLLREQARVSRNVMVVVPSRYTRYVGITDERIYSIHGWRSIYRDAGLTIDESLVFAEPPTKIARVARLALPLAVYKTLQRELTYGMSICLFGSS</sequence>
<dbReference type="GO" id="GO:0032259">
    <property type="term" value="P:methylation"/>
    <property type="evidence" value="ECO:0007669"/>
    <property type="project" value="UniProtKB-KW"/>
</dbReference>
<dbReference type="EMBL" id="JAATVY010000002">
    <property type="protein sequence ID" value="NJC68817.1"/>
    <property type="molecule type" value="Genomic_DNA"/>
</dbReference>
<evidence type="ECO:0000256" key="1">
    <source>
        <dbReference type="ARBA" id="ARBA00022603"/>
    </source>
</evidence>
<dbReference type="PANTHER" id="PTHR43464">
    <property type="entry name" value="METHYLTRANSFERASE"/>
    <property type="match status" value="1"/>
</dbReference>
<comment type="caution">
    <text evidence="5">The sequence shown here is derived from an EMBL/GenBank/DDBJ whole genome shotgun (WGS) entry which is preliminary data.</text>
</comment>
<keyword evidence="1 5" id="KW-0489">Methyltransferase</keyword>
<evidence type="ECO:0000313" key="5">
    <source>
        <dbReference type="EMBL" id="NJC68817.1"/>
    </source>
</evidence>
<dbReference type="CDD" id="cd02440">
    <property type="entry name" value="AdoMet_MTases"/>
    <property type="match status" value="1"/>
</dbReference>
<dbReference type="PANTHER" id="PTHR43464:SF19">
    <property type="entry name" value="UBIQUINONE BIOSYNTHESIS O-METHYLTRANSFERASE, MITOCHONDRIAL"/>
    <property type="match status" value="1"/>
</dbReference>
<dbReference type="InterPro" id="IPR029063">
    <property type="entry name" value="SAM-dependent_MTases_sf"/>
</dbReference>
<dbReference type="InterPro" id="IPR041698">
    <property type="entry name" value="Methyltransf_25"/>
</dbReference>
<feature type="domain" description="Methyltransferase" evidence="4">
    <location>
        <begin position="47"/>
        <end position="139"/>
    </location>
</feature>
<dbReference type="RefSeq" id="WP_167923706.1">
    <property type="nucleotide sequence ID" value="NZ_JAATVY010000002.1"/>
</dbReference>
<protein>
    <submittedName>
        <fullName evidence="5">Class I SAM-dependent methyltransferase</fullName>
    </submittedName>
</protein>
<evidence type="ECO:0000259" key="4">
    <source>
        <dbReference type="Pfam" id="PF13649"/>
    </source>
</evidence>
<name>A0ABX0XTY5_9ACTN</name>
<dbReference type="SUPFAM" id="SSF53335">
    <property type="entry name" value="S-adenosyl-L-methionine-dependent methyltransferases"/>
    <property type="match status" value="1"/>
</dbReference>
<dbReference type="Pfam" id="PF13649">
    <property type="entry name" value="Methyltransf_25"/>
    <property type="match status" value="1"/>
</dbReference>
<dbReference type="GO" id="GO:0008168">
    <property type="term" value="F:methyltransferase activity"/>
    <property type="evidence" value="ECO:0007669"/>
    <property type="project" value="UniProtKB-KW"/>
</dbReference>
<organism evidence="5 6">
    <name type="scientific">Planosporangium thailandense</name>
    <dbReference type="NCBI Taxonomy" id="765197"/>
    <lineage>
        <taxon>Bacteria</taxon>
        <taxon>Bacillati</taxon>
        <taxon>Actinomycetota</taxon>
        <taxon>Actinomycetes</taxon>
        <taxon>Micromonosporales</taxon>
        <taxon>Micromonosporaceae</taxon>
        <taxon>Planosporangium</taxon>
    </lineage>
</organism>
<evidence type="ECO:0000256" key="2">
    <source>
        <dbReference type="ARBA" id="ARBA00022679"/>
    </source>
</evidence>